<dbReference type="PROSITE" id="PS00297">
    <property type="entry name" value="HSP70_1"/>
    <property type="match status" value="1"/>
</dbReference>
<evidence type="ECO:0000313" key="1">
    <source>
        <dbReference type="EMBL" id="KAF2103498.1"/>
    </source>
</evidence>
<organism evidence="1 2">
    <name type="scientific">Rhizodiscina lignyota</name>
    <dbReference type="NCBI Taxonomy" id="1504668"/>
    <lineage>
        <taxon>Eukaryota</taxon>
        <taxon>Fungi</taxon>
        <taxon>Dikarya</taxon>
        <taxon>Ascomycota</taxon>
        <taxon>Pezizomycotina</taxon>
        <taxon>Dothideomycetes</taxon>
        <taxon>Pleosporomycetidae</taxon>
        <taxon>Aulographales</taxon>
        <taxon>Rhizodiscinaceae</taxon>
        <taxon>Rhizodiscina</taxon>
    </lineage>
</organism>
<dbReference type="OrthoDB" id="2963168at2759"/>
<dbReference type="PANTHER" id="PTHR14187:SF81">
    <property type="entry name" value="HSP70 FAMILY PROTEIN (AFU_ORTHOLOGUE AFUA_4G14040)"/>
    <property type="match status" value="1"/>
</dbReference>
<name>A0A9P4MA38_9PEZI</name>
<dbReference type="EMBL" id="ML978122">
    <property type="protein sequence ID" value="KAF2103498.1"/>
    <property type="molecule type" value="Genomic_DNA"/>
</dbReference>
<keyword evidence="2" id="KW-1185">Reference proteome</keyword>
<accession>A0A9P4MA38</accession>
<dbReference type="InterPro" id="IPR018181">
    <property type="entry name" value="Heat_shock_70_CS"/>
</dbReference>
<proteinExistence type="predicted"/>
<dbReference type="InterPro" id="IPR043129">
    <property type="entry name" value="ATPase_NBD"/>
</dbReference>
<dbReference type="PANTHER" id="PTHR14187">
    <property type="entry name" value="ALPHA KINASE/ELONGATION FACTOR 2 KINASE"/>
    <property type="match status" value="1"/>
</dbReference>
<protein>
    <submittedName>
        <fullName evidence="1">Actin-like ATPase domain-containing protein</fullName>
    </submittedName>
</protein>
<comment type="caution">
    <text evidence="1">The sequence shown here is derived from an EMBL/GenBank/DDBJ whole genome shotgun (WGS) entry which is preliminary data.</text>
</comment>
<dbReference type="CDD" id="cd10170">
    <property type="entry name" value="ASKHA_NBD_HSP70"/>
    <property type="match status" value="1"/>
</dbReference>
<dbReference type="AlphaFoldDB" id="A0A9P4MA38"/>
<dbReference type="Gene3D" id="3.30.420.40">
    <property type="match status" value="2"/>
</dbReference>
<dbReference type="Gene3D" id="3.90.640.10">
    <property type="entry name" value="Actin, Chain A, domain 4"/>
    <property type="match status" value="1"/>
</dbReference>
<dbReference type="Proteomes" id="UP000799772">
    <property type="component" value="Unassembled WGS sequence"/>
</dbReference>
<sequence length="587" mass="66160">MSLKKHKIIVGVDLGTTYSGQYDFIKNVNDIDLIRNWPGKGKASDEVSKTPSRIAFANENPHYDSDRWGYEVLPKMVACSWFKLGLDKNVEVTDFDDPELHTLAESEGNGMFRLPANMSPADVCAAYLTPFYRHVMDHLEKRFSAEILATMPIEFWFTVPAIWSDKAKADTKAAAMKAGFASRLEDAIKMIPEPEAAAVAALKSLAEGSSGDSQLKPKMGIMIIDCGGGTVDLTSYKITGISPKLEFEELVPGIGGKCGSTSIDRGFHAWMERVFREHFTNIPFEKKGPGSALMKEFELIKRDFGSSRDRNQEYELTLVMPGVEEGRYYDDSECVVKLYQSDMLGFFQRPLDRITRMIQQQLDQAKETSPDCPITLAILVGGFGDSSHINRELKEWCRSAGDIRLICPEKPQAAIVRGAAFRGLEGIKPSSRRCRRAYGFEVCLPFRKDIDPKKDGYKCLWTGRRMCCRRLDWQILKVDDTTKISSSVYEISEGDFPSSSELSLYSCDVDLLPERTTDPWTKRIGTIKLNFKDIDPKLLKRKTMYGKKLNKLDCQVEVLLGKEEGVLCFRVMCGHREIGSTEITYEN</sequence>
<gene>
    <name evidence="1" type="ORF">NA57DRAFT_32637</name>
</gene>
<evidence type="ECO:0000313" key="2">
    <source>
        <dbReference type="Proteomes" id="UP000799772"/>
    </source>
</evidence>
<dbReference type="SUPFAM" id="SSF53067">
    <property type="entry name" value="Actin-like ATPase domain"/>
    <property type="match status" value="2"/>
</dbReference>
<reference evidence="1" key="1">
    <citation type="journal article" date="2020" name="Stud. Mycol.">
        <title>101 Dothideomycetes genomes: a test case for predicting lifestyles and emergence of pathogens.</title>
        <authorList>
            <person name="Haridas S."/>
            <person name="Albert R."/>
            <person name="Binder M."/>
            <person name="Bloem J."/>
            <person name="Labutti K."/>
            <person name="Salamov A."/>
            <person name="Andreopoulos B."/>
            <person name="Baker S."/>
            <person name="Barry K."/>
            <person name="Bills G."/>
            <person name="Bluhm B."/>
            <person name="Cannon C."/>
            <person name="Castanera R."/>
            <person name="Culley D."/>
            <person name="Daum C."/>
            <person name="Ezra D."/>
            <person name="Gonzalez J."/>
            <person name="Henrissat B."/>
            <person name="Kuo A."/>
            <person name="Liang C."/>
            <person name="Lipzen A."/>
            <person name="Lutzoni F."/>
            <person name="Magnuson J."/>
            <person name="Mondo S."/>
            <person name="Nolan M."/>
            <person name="Ohm R."/>
            <person name="Pangilinan J."/>
            <person name="Park H.-J."/>
            <person name="Ramirez L."/>
            <person name="Alfaro M."/>
            <person name="Sun H."/>
            <person name="Tritt A."/>
            <person name="Yoshinaga Y."/>
            <person name="Zwiers L.-H."/>
            <person name="Turgeon B."/>
            <person name="Goodwin S."/>
            <person name="Spatafora J."/>
            <person name="Crous P."/>
            <person name="Grigoriev I."/>
        </authorList>
    </citation>
    <scope>NUCLEOTIDE SEQUENCE</scope>
    <source>
        <strain evidence="1">CBS 133067</strain>
    </source>
</reference>